<feature type="compositionally biased region" description="Acidic residues" evidence="17">
    <location>
        <begin position="701"/>
        <end position="723"/>
    </location>
</feature>
<keyword evidence="11" id="KW-0325">Glycoprotein</keyword>
<evidence type="ECO:0000256" key="5">
    <source>
        <dbReference type="ARBA" id="ARBA00022530"/>
    </source>
</evidence>
<evidence type="ECO:0000256" key="11">
    <source>
        <dbReference type="ARBA" id="ARBA00023180"/>
    </source>
</evidence>
<feature type="compositionally biased region" description="Low complexity" evidence="17">
    <location>
        <begin position="482"/>
        <end position="491"/>
    </location>
</feature>
<evidence type="ECO:0000256" key="3">
    <source>
        <dbReference type="ARBA" id="ARBA00004593"/>
    </source>
</evidence>
<feature type="compositionally biased region" description="Acidic residues" evidence="17">
    <location>
        <begin position="880"/>
        <end position="896"/>
    </location>
</feature>
<feature type="domain" description="SEA" evidence="19">
    <location>
        <begin position="1245"/>
        <end position="1358"/>
    </location>
</feature>
<feature type="signal peptide" evidence="18">
    <location>
        <begin position="1"/>
        <end position="18"/>
    </location>
</feature>
<evidence type="ECO:0000256" key="10">
    <source>
        <dbReference type="ARBA" id="ARBA00023170"/>
    </source>
</evidence>
<keyword evidence="6" id="KW-0358">Heparin-binding</keyword>
<feature type="region of interest" description="Disordered" evidence="17">
    <location>
        <begin position="464"/>
        <end position="939"/>
    </location>
</feature>
<feature type="compositionally biased region" description="Polar residues" evidence="17">
    <location>
        <begin position="1104"/>
        <end position="1117"/>
    </location>
</feature>
<feature type="compositionally biased region" description="Acidic residues" evidence="17">
    <location>
        <begin position="833"/>
        <end position="851"/>
    </location>
</feature>
<dbReference type="SMART" id="SM00200">
    <property type="entry name" value="SEA"/>
    <property type="match status" value="2"/>
</dbReference>
<feature type="compositionally biased region" description="Acidic residues" evidence="17">
    <location>
        <begin position="607"/>
        <end position="658"/>
    </location>
</feature>
<feature type="compositionally biased region" description="Polar residues" evidence="17">
    <location>
        <begin position="1027"/>
        <end position="1040"/>
    </location>
</feature>
<dbReference type="PROSITE" id="PS50024">
    <property type="entry name" value="SEA"/>
    <property type="match status" value="2"/>
</dbReference>
<evidence type="ECO:0000256" key="12">
    <source>
        <dbReference type="ARBA" id="ARBA00023273"/>
    </source>
</evidence>
<feature type="compositionally biased region" description="Acidic residues" evidence="17">
    <location>
        <begin position="665"/>
        <end position="695"/>
    </location>
</feature>
<evidence type="ECO:0000256" key="4">
    <source>
        <dbReference type="ARBA" id="ARBA00022525"/>
    </source>
</evidence>
<dbReference type="PANTHER" id="PTHR12199:SF3">
    <property type="entry name" value="INTERPHOTORECEPTOR MATRIX PROTEOGLYCAN 1"/>
    <property type="match status" value="1"/>
</dbReference>
<dbReference type="STRING" id="8167.A0A484C9V6"/>
<name>A0A484C9V6_PERFV</name>
<reference evidence="20 21" key="1">
    <citation type="submission" date="2019-01" db="EMBL/GenBank/DDBJ databases">
        <title>A chromosome-scale genome assembly of the yellow perch, Perca flavescens.</title>
        <authorList>
            <person name="Feron R."/>
            <person name="Morvezen R."/>
            <person name="Bestin A."/>
            <person name="Haffray P."/>
            <person name="Klopp C."/>
            <person name="Zahm M."/>
            <person name="Cabau C."/>
            <person name="Roques C."/>
            <person name="Donnadieu C."/>
            <person name="Bouchez O."/>
            <person name="Christie M."/>
            <person name="Larson W."/>
            <person name="Guiguen Y."/>
        </authorList>
    </citation>
    <scope>NUCLEOTIDE SEQUENCE [LARGE SCALE GENOMIC DNA]</scope>
    <source>
        <strain evidence="20">YP-PL-M2</strain>
        <tissue evidence="20">Blood</tissue>
    </source>
</reference>
<keyword evidence="7 18" id="KW-0732">Signal</keyword>
<comment type="function">
    <text evidence="16">Chondroitin sulfate-, heparin- and hyaluronan-binding protein. May serve to form a basic macromolecular scaffold comprising the insoluble interphotoreceptor matrix.</text>
</comment>
<evidence type="ECO:0000313" key="20">
    <source>
        <dbReference type="EMBL" id="TDH00760.1"/>
    </source>
</evidence>
<evidence type="ECO:0000256" key="14">
    <source>
        <dbReference type="ARBA" id="ARBA00040753"/>
    </source>
</evidence>
<evidence type="ECO:0000256" key="16">
    <source>
        <dbReference type="ARBA" id="ARBA00045407"/>
    </source>
</evidence>
<dbReference type="SUPFAM" id="SSF82671">
    <property type="entry name" value="SEA domain"/>
    <property type="match status" value="2"/>
</dbReference>
<evidence type="ECO:0000256" key="2">
    <source>
        <dbReference type="ARBA" id="ARBA00004504"/>
    </source>
</evidence>
<keyword evidence="9" id="KW-0730">Sialic acid</keyword>
<evidence type="ECO:0000256" key="7">
    <source>
        <dbReference type="ARBA" id="ARBA00022729"/>
    </source>
</evidence>
<evidence type="ECO:0000256" key="1">
    <source>
        <dbReference type="ARBA" id="ARBA00004437"/>
    </source>
</evidence>
<feature type="domain" description="SEA" evidence="19">
    <location>
        <begin position="207"/>
        <end position="331"/>
    </location>
</feature>
<dbReference type="EMBL" id="SCKG01000018">
    <property type="protein sequence ID" value="TDH00760.1"/>
    <property type="molecule type" value="Genomic_DNA"/>
</dbReference>
<evidence type="ECO:0000256" key="13">
    <source>
        <dbReference type="ARBA" id="ARBA00023290"/>
    </source>
</evidence>
<feature type="compositionally biased region" description="Acidic residues" evidence="17">
    <location>
        <begin position="803"/>
        <end position="823"/>
    </location>
</feature>
<dbReference type="PROSITE" id="PS01186">
    <property type="entry name" value="EGF_2"/>
    <property type="match status" value="1"/>
</dbReference>
<feature type="compositionally biased region" description="Basic and acidic residues" evidence="17">
    <location>
        <begin position="897"/>
        <end position="909"/>
    </location>
</feature>
<dbReference type="InterPro" id="IPR039861">
    <property type="entry name" value="IMPG"/>
</dbReference>
<keyword evidence="12" id="KW-0966">Cell projection</keyword>
<keyword evidence="5" id="KW-0272">Extracellular matrix</keyword>
<dbReference type="GO" id="GO:0005540">
    <property type="term" value="F:hyaluronic acid binding"/>
    <property type="evidence" value="ECO:0007669"/>
    <property type="project" value="UniProtKB-KW"/>
</dbReference>
<dbReference type="Gene3D" id="3.30.70.960">
    <property type="entry name" value="SEA domain"/>
    <property type="match status" value="2"/>
</dbReference>
<accession>A0A484C9V6</accession>
<feature type="chain" id="PRO_5019866977" description="Interphotoreceptor matrix proteoglycan 1" evidence="18">
    <location>
        <begin position="19"/>
        <end position="1437"/>
    </location>
</feature>
<feature type="compositionally biased region" description="Acidic residues" evidence="17">
    <location>
        <begin position="744"/>
        <end position="765"/>
    </location>
</feature>
<gene>
    <name evidence="20" type="ORF">EPR50_G00192030</name>
</gene>
<keyword evidence="4" id="KW-0964">Secreted</keyword>
<feature type="compositionally biased region" description="Basic and acidic residues" evidence="17">
    <location>
        <begin position="787"/>
        <end position="802"/>
    </location>
</feature>
<keyword evidence="10" id="KW-0675">Receptor</keyword>
<feature type="region of interest" description="Disordered" evidence="17">
    <location>
        <begin position="970"/>
        <end position="1149"/>
    </location>
</feature>
<evidence type="ECO:0000313" key="21">
    <source>
        <dbReference type="Proteomes" id="UP000295070"/>
    </source>
</evidence>
<feature type="compositionally biased region" description="Polar residues" evidence="17">
    <location>
        <begin position="506"/>
        <end position="517"/>
    </location>
</feature>
<dbReference type="PANTHER" id="PTHR12199">
    <property type="entry name" value="INTERPHOTORECEPTOR MATRIX PROTEOGLYCAN"/>
    <property type="match status" value="1"/>
</dbReference>
<feature type="compositionally biased region" description="Acidic residues" evidence="17">
    <location>
        <begin position="555"/>
        <end position="574"/>
    </location>
</feature>
<keyword evidence="21" id="KW-1185">Reference proteome</keyword>
<evidence type="ECO:0000256" key="17">
    <source>
        <dbReference type="SAM" id="MobiDB-lite"/>
    </source>
</evidence>
<feature type="compositionally biased region" description="Acidic residues" evidence="17">
    <location>
        <begin position="524"/>
        <end position="539"/>
    </location>
</feature>
<keyword evidence="13" id="KW-0373">Hyaluronic acid</keyword>
<feature type="compositionally biased region" description="Acidic residues" evidence="17">
    <location>
        <begin position="775"/>
        <end position="786"/>
    </location>
</feature>
<comment type="caution">
    <text evidence="20">The sequence shown here is derived from an EMBL/GenBank/DDBJ whole genome shotgun (WGS) entry which is preliminary data.</text>
</comment>
<evidence type="ECO:0000256" key="15">
    <source>
        <dbReference type="ARBA" id="ARBA00042018"/>
    </source>
</evidence>
<evidence type="ECO:0000256" key="9">
    <source>
        <dbReference type="ARBA" id="ARBA00022981"/>
    </source>
</evidence>
<dbReference type="GO" id="GO:0001750">
    <property type="term" value="C:photoreceptor outer segment"/>
    <property type="evidence" value="ECO:0007669"/>
    <property type="project" value="UniProtKB-SubCell"/>
</dbReference>
<dbReference type="GO" id="GO:0033165">
    <property type="term" value="C:interphotoreceptor matrix"/>
    <property type="evidence" value="ECO:0007669"/>
    <property type="project" value="UniProtKB-SubCell"/>
</dbReference>
<dbReference type="GO" id="GO:0008201">
    <property type="term" value="F:heparin binding"/>
    <property type="evidence" value="ECO:0007669"/>
    <property type="project" value="UniProtKB-KW"/>
</dbReference>
<comment type="subcellular location">
    <subcellularLocation>
        <location evidence="2">Cell projection</location>
        <location evidence="2">Cilium</location>
        <location evidence="2">Photoreceptor outer segment</location>
    </subcellularLocation>
    <subcellularLocation>
        <location evidence="1">Photoreceptor inner segment</location>
    </subcellularLocation>
    <subcellularLocation>
        <location evidence="3">Secreted</location>
        <location evidence="3">Extracellular space</location>
        <location evidence="3">Extracellular matrix</location>
        <location evidence="3">Interphotoreceptor matrix</location>
    </subcellularLocation>
</comment>
<feature type="compositionally biased region" description="Acidic residues" evidence="17">
    <location>
        <begin position="1136"/>
        <end position="1149"/>
    </location>
</feature>
<sequence length="1437" mass="157097">MLWEFGLVLLFVLTPQAAKIKGAGVRLDSGAVGPVRLAELLKTSHTQTEGSGFEVERRRPKRSVFLHSGVRICPQETINEVLASHQAYYQLRVCQEAVWEAFRIFFDRIPGTAEYQRWVHTCQHESLCISDLTKNFSSSEEHMGMIHRKVNRMRDRRPPSRGVVTPAPAPKISEKAGAEVDIVALPEAPAILSPESELPNVVPESPVEQMVEFSIDLVDPGYRELLDDPDSPQYIDLAHHLQDQMQHVFDKLPGFKAIHVLGIRPGGISVHYSLVFEINAPKINIENSETATGTPETSVSSGLREMVAKALREEASLPIDLDSLNFEPEAILLPALTATSTVEVVNESSEPDSHNEFEVSIDEPEVDKPRLEVPLTPMEKENALVTLLDPTAVPDDEMTAAGEPEQLGEDEEEEVLIITHEIETIHHDETGELVRDYIPTPPVVLELETDAPYISLSPNLISEEDLTPIDDDSKNPSLDAVTPTTQTSLTTAPAREEVSDAGLPITTLSGITGQTPTEPIEKLLEDEEGNALPDEEGPEPYDPGEASETEHVSELETELLEPEGESVVEPEQIEPEERNLEVSEPETEVAEEEEVVEVSEPEKEKEVVEEEEPEEEVVEEEEPEEEVVEEEEPEEEVVEEEEGVEEEEPEEEVVEEEEGVKVSEPEEEVAEVSEPEEEVAEVSEPEEELVAENQDEAAAPEAEEESELGGDVDEVSEQEEEVVEPAGSEETIPKVSEETVPEVSEQEGEVAEEEVVEISEVETEVVDAPAPGEGVVEELEPASEPEQEGHETEVTETGHEVVETAESEEEPENASEPSEELVEVVEISPVPEPGEESEEVADVLQPDEDVVEDVKPEQEVVPVPQEEPEDISEPQLPPEAGEEAADVFKEEQEEVVENPKDETDPKEGTDLDLPGVSEIEEEGVGGVDVPEPDGEVTEPPAESIKILHPLDSADDLHFGEDTVQVIEDNEFLPPVGPNYPRPHEEDNLPILPIDIQPSEENEGETDHEYPVVDDFYTEEGGDGVDTQVESDTGAPTPTETPESDLQFETTSDIAESTAADNHDTSEGAEVTEDVPEETQQSDSSPERDLSATAAPVSDSFPTPMATSIDVSAPSPTVDSGIFEVEEQSVIPSTPESSEEDGAAPEEESEPAVVIIDEDLEDAVPKGSEGQTIPAPGTEDVVDEAVKDLAVELDQTDVTATESNELPDEGSGFLPVVEEGTAVGVTAPPPVRYLTTPSMTTAGQGRELVVFFSLRVTNMDFSEDLFNKTSPEYRSLENTFLDVLMPFLQANLTGFKKLEILNFRKGSVVVNSKMKFAKSVPYNITSAVHCALEEFCLTAYQNLHIQIDTHSLDVEPADQANPCKFLACDEFSRCVVNGRTKEARCLCEPGFLSVGGLPCQSLCVLQPDYCQGGDCHILPGHGAVCRYKDSYSLPGLAS</sequence>
<dbReference type="GO" id="GO:0007601">
    <property type="term" value="P:visual perception"/>
    <property type="evidence" value="ECO:0007669"/>
    <property type="project" value="InterPro"/>
</dbReference>
<evidence type="ECO:0000256" key="6">
    <source>
        <dbReference type="ARBA" id="ARBA00022674"/>
    </source>
</evidence>
<feature type="compositionally biased region" description="Acidic residues" evidence="17">
    <location>
        <begin position="583"/>
        <end position="599"/>
    </location>
</feature>
<organism evidence="20 21">
    <name type="scientific">Perca flavescens</name>
    <name type="common">American yellow perch</name>
    <name type="synonym">Morone flavescens</name>
    <dbReference type="NCBI Taxonomy" id="8167"/>
    <lineage>
        <taxon>Eukaryota</taxon>
        <taxon>Metazoa</taxon>
        <taxon>Chordata</taxon>
        <taxon>Craniata</taxon>
        <taxon>Vertebrata</taxon>
        <taxon>Euteleostomi</taxon>
        <taxon>Actinopterygii</taxon>
        <taxon>Neopterygii</taxon>
        <taxon>Teleostei</taxon>
        <taxon>Neoteleostei</taxon>
        <taxon>Acanthomorphata</taxon>
        <taxon>Eupercaria</taxon>
        <taxon>Perciformes</taxon>
        <taxon>Percoidei</taxon>
        <taxon>Percidae</taxon>
        <taxon>Percinae</taxon>
        <taxon>Perca</taxon>
    </lineage>
</organism>
<dbReference type="Proteomes" id="UP000295070">
    <property type="component" value="Chromosome 18"/>
</dbReference>
<keyword evidence="8" id="KW-0677">Repeat</keyword>
<dbReference type="InterPro" id="IPR000742">
    <property type="entry name" value="EGF"/>
</dbReference>
<dbReference type="InterPro" id="IPR036364">
    <property type="entry name" value="SEA_dom_sf"/>
</dbReference>
<dbReference type="Pfam" id="PF01390">
    <property type="entry name" value="SEA"/>
    <property type="match status" value="2"/>
</dbReference>
<dbReference type="InterPro" id="IPR000082">
    <property type="entry name" value="SEA_dom"/>
</dbReference>
<evidence type="ECO:0000256" key="8">
    <source>
        <dbReference type="ARBA" id="ARBA00022737"/>
    </source>
</evidence>
<protein>
    <recommendedName>
        <fullName evidence="14">Interphotoreceptor matrix proteoglycan 1</fullName>
    </recommendedName>
    <alternativeName>
        <fullName evidence="15">Sialoprotein associated with cones and rods</fullName>
    </alternativeName>
</protein>
<proteinExistence type="predicted"/>
<evidence type="ECO:0000259" key="19">
    <source>
        <dbReference type="PROSITE" id="PS50024"/>
    </source>
</evidence>
<evidence type="ECO:0000256" key="18">
    <source>
        <dbReference type="SAM" id="SignalP"/>
    </source>
</evidence>
<dbReference type="GO" id="GO:0001917">
    <property type="term" value="C:photoreceptor inner segment"/>
    <property type="evidence" value="ECO:0007669"/>
    <property type="project" value="UniProtKB-SubCell"/>
</dbReference>